<feature type="domain" description="HTH rpiR-type" evidence="1">
    <location>
        <begin position="4"/>
        <end position="80"/>
    </location>
</feature>
<dbReference type="PANTHER" id="PTHR30514:SF1">
    <property type="entry name" value="HTH-TYPE TRANSCRIPTIONAL REGULATOR HEXR-RELATED"/>
    <property type="match status" value="1"/>
</dbReference>
<sequence>MKMPVVLNQIKSIEHLLSPVEKRITAVIINQPAQCTELSGRELAALAGVSESALIRFSQRIGFSGLRELKVVLAKELHLMEEEATALITKEDSPCEIRHKVFSQSRQALSRTEALLNMKQLEEAAHCLSASKCILIYSAGEAVVAATDLKLKLLSLGFMVELIQNMQLYDRLAQHFSVVFIISETAQLNDLEKIYASELKTILLSQWPDKRTDIHLLTSAEENINRLSPTAGRLVQLAVIDVLWMLLIRLQP</sequence>
<dbReference type="OrthoDB" id="370421at2"/>
<dbReference type="GO" id="GO:0003677">
    <property type="term" value="F:DNA binding"/>
    <property type="evidence" value="ECO:0007669"/>
    <property type="project" value="InterPro"/>
</dbReference>
<dbReference type="InterPro" id="IPR009057">
    <property type="entry name" value="Homeodomain-like_sf"/>
</dbReference>
<dbReference type="CDD" id="cd05013">
    <property type="entry name" value="SIS_RpiR"/>
    <property type="match status" value="1"/>
</dbReference>
<dbReference type="SUPFAM" id="SSF53697">
    <property type="entry name" value="SIS domain"/>
    <property type="match status" value="1"/>
</dbReference>
<organism evidence="2 3">
    <name type="scientific">Macrococcus carouselicus</name>
    <dbReference type="NCBI Taxonomy" id="69969"/>
    <lineage>
        <taxon>Bacteria</taxon>
        <taxon>Bacillati</taxon>
        <taxon>Bacillota</taxon>
        <taxon>Bacilli</taxon>
        <taxon>Bacillales</taxon>
        <taxon>Staphylococcaceae</taxon>
        <taxon>Macrococcus</taxon>
    </lineage>
</organism>
<dbReference type="GO" id="GO:1901135">
    <property type="term" value="P:carbohydrate derivative metabolic process"/>
    <property type="evidence" value="ECO:0007669"/>
    <property type="project" value="InterPro"/>
</dbReference>
<dbReference type="InterPro" id="IPR035472">
    <property type="entry name" value="RpiR-like_SIS"/>
</dbReference>
<dbReference type="AlphaFoldDB" id="A0A9Q8CCN1"/>
<dbReference type="Gene3D" id="3.40.50.10490">
    <property type="entry name" value="Glucose-6-phosphate isomerase like protein, domain 1"/>
    <property type="match status" value="1"/>
</dbReference>
<keyword evidence="3" id="KW-1185">Reference proteome</keyword>
<dbReference type="GO" id="GO:0097367">
    <property type="term" value="F:carbohydrate derivative binding"/>
    <property type="evidence" value="ECO:0007669"/>
    <property type="project" value="InterPro"/>
</dbReference>
<comment type="caution">
    <text evidence="2">The sequence shown here is derived from an EMBL/GenBank/DDBJ whole genome shotgun (WGS) entry which is preliminary data.</text>
</comment>
<dbReference type="PANTHER" id="PTHR30514">
    <property type="entry name" value="GLUCOKINASE"/>
    <property type="match status" value="1"/>
</dbReference>
<dbReference type="PROSITE" id="PS51071">
    <property type="entry name" value="HTH_RPIR"/>
    <property type="match status" value="1"/>
</dbReference>
<dbReference type="Pfam" id="PF01418">
    <property type="entry name" value="HTH_6"/>
    <property type="match status" value="1"/>
</dbReference>
<evidence type="ECO:0000313" key="2">
    <source>
        <dbReference type="EMBL" id="TDM00662.1"/>
    </source>
</evidence>
<accession>A0A9Q8CCN1</accession>
<dbReference type="InterPro" id="IPR047640">
    <property type="entry name" value="RpiR-like"/>
</dbReference>
<evidence type="ECO:0000313" key="3">
    <source>
        <dbReference type="Proteomes" id="UP000295280"/>
    </source>
</evidence>
<protein>
    <submittedName>
        <fullName evidence="2">MurR/RpiR family transcriptional regulator</fullName>
    </submittedName>
</protein>
<dbReference type="SUPFAM" id="SSF46689">
    <property type="entry name" value="Homeodomain-like"/>
    <property type="match status" value="1"/>
</dbReference>
<evidence type="ECO:0000259" key="1">
    <source>
        <dbReference type="PROSITE" id="PS51071"/>
    </source>
</evidence>
<dbReference type="Gene3D" id="1.10.10.10">
    <property type="entry name" value="Winged helix-like DNA-binding domain superfamily/Winged helix DNA-binding domain"/>
    <property type="match status" value="1"/>
</dbReference>
<dbReference type="InterPro" id="IPR046348">
    <property type="entry name" value="SIS_dom_sf"/>
</dbReference>
<proteinExistence type="predicted"/>
<dbReference type="Proteomes" id="UP000295280">
    <property type="component" value="Unassembled WGS sequence"/>
</dbReference>
<dbReference type="EMBL" id="SCWD01000004">
    <property type="protein sequence ID" value="TDM00662.1"/>
    <property type="molecule type" value="Genomic_DNA"/>
</dbReference>
<reference evidence="2 3" key="1">
    <citation type="submission" date="2019-01" db="EMBL/GenBank/DDBJ databases">
        <title>Draft genome sequences of the type strains of six Macrococcus species.</title>
        <authorList>
            <person name="Mazhar S."/>
            <person name="Altermann E."/>
            <person name="Hill C."/>
            <person name="Mcauliffe O."/>
        </authorList>
    </citation>
    <scope>NUCLEOTIDE SEQUENCE [LARGE SCALE GENOMIC DNA]</scope>
    <source>
        <strain evidence="2 3">ATCC 51828</strain>
    </source>
</reference>
<dbReference type="GO" id="GO:0003700">
    <property type="term" value="F:DNA-binding transcription factor activity"/>
    <property type="evidence" value="ECO:0007669"/>
    <property type="project" value="InterPro"/>
</dbReference>
<gene>
    <name evidence="2" type="ORF">ERX40_08970</name>
</gene>
<dbReference type="InterPro" id="IPR000281">
    <property type="entry name" value="HTH_RpiR"/>
</dbReference>
<dbReference type="InterPro" id="IPR036388">
    <property type="entry name" value="WH-like_DNA-bd_sf"/>
</dbReference>
<name>A0A9Q8CCN1_9STAP</name>